<comment type="subcellular location">
    <subcellularLocation>
        <location evidence="1">Cell membrane</location>
    </subcellularLocation>
</comment>
<evidence type="ECO:0000256" key="4">
    <source>
        <dbReference type="ARBA" id="ARBA00022679"/>
    </source>
</evidence>
<keyword evidence="5 6" id="KW-0472">Membrane</keyword>
<dbReference type="InterPro" id="IPR001173">
    <property type="entry name" value="Glyco_trans_2-like"/>
</dbReference>
<evidence type="ECO:0000256" key="1">
    <source>
        <dbReference type="ARBA" id="ARBA00004236"/>
    </source>
</evidence>
<dbReference type="Pfam" id="PF00535">
    <property type="entry name" value="Glycos_transf_2"/>
    <property type="match status" value="1"/>
</dbReference>
<protein>
    <submittedName>
        <fullName evidence="8">Glycosyltransferase</fullName>
        <ecNumber evidence="8">2.4.-.-</ecNumber>
    </submittedName>
</protein>
<proteinExistence type="predicted"/>
<dbReference type="InterPro" id="IPR029044">
    <property type="entry name" value="Nucleotide-diphossugar_trans"/>
</dbReference>
<keyword evidence="6" id="KW-0812">Transmembrane</keyword>
<feature type="transmembrane region" description="Helical" evidence="6">
    <location>
        <begin position="348"/>
        <end position="370"/>
    </location>
</feature>
<keyword evidence="2" id="KW-1003">Cell membrane</keyword>
<keyword evidence="3 8" id="KW-0328">Glycosyltransferase</keyword>
<evidence type="ECO:0000313" key="9">
    <source>
        <dbReference type="Proteomes" id="UP000750197"/>
    </source>
</evidence>
<feature type="transmembrane region" description="Helical" evidence="6">
    <location>
        <begin position="317"/>
        <end position="336"/>
    </location>
</feature>
<evidence type="ECO:0000256" key="5">
    <source>
        <dbReference type="ARBA" id="ARBA00023136"/>
    </source>
</evidence>
<reference evidence="8" key="1">
    <citation type="submission" date="2021-05" db="EMBL/GenBank/DDBJ databases">
        <title>Genomic insights into ecological role and evolution of a novel Thermoplasmata order Candidatus Sysuiplasmatales.</title>
        <authorList>
            <person name="Yuan Y."/>
        </authorList>
    </citation>
    <scope>NUCLEOTIDE SEQUENCE</scope>
    <source>
        <strain evidence="8">TUT19-bin139</strain>
    </source>
</reference>
<dbReference type="Gene3D" id="3.90.550.10">
    <property type="entry name" value="Spore Coat Polysaccharide Biosynthesis Protein SpsA, Chain A"/>
    <property type="match status" value="1"/>
</dbReference>
<evidence type="ECO:0000259" key="7">
    <source>
        <dbReference type="Pfam" id="PF00535"/>
    </source>
</evidence>
<feature type="transmembrane region" description="Helical" evidence="6">
    <location>
        <begin position="7"/>
        <end position="29"/>
    </location>
</feature>
<evidence type="ECO:0000256" key="6">
    <source>
        <dbReference type="SAM" id="Phobius"/>
    </source>
</evidence>
<dbReference type="SUPFAM" id="SSF53448">
    <property type="entry name" value="Nucleotide-diphospho-sugar transferases"/>
    <property type="match status" value="1"/>
</dbReference>
<dbReference type="EC" id="2.4.-.-" evidence="8"/>
<accession>A0A8J8CD94</accession>
<dbReference type="Proteomes" id="UP000750197">
    <property type="component" value="Unassembled WGS sequence"/>
</dbReference>
<feature type="transmembrane region" description="Helical" evidence="6">
    <location>
        <begin position="181"/>
        <end position="199"/>
    </location>
</feature>
<name>A0A8J8CD94_9ARCH</name>
<feature type="transmembrane region" description="Helical" evidence="6">
    <location>
        <begin position="289"/>
        <end position="311"/>
    </location>
</feature>
<dbReference type="GO" id="GO:0016757">
    <property type="term" value="F:glycosyltransferase activity"/>
    <property type="evidence" value="ECO:0007669"/>
    <property type="project" value="UniProtKB-KW"/>
</dbReference>
<evidence type="ECO:0000313" key="8">
    <source>
        <dbReference type="EMBL" id="MBX8644289.1"/>
    </source>
</evidence>
<feature type="domain" description="Glycosyltransferase 2-like" evidence="7">
    <location>
        <begin position="55"/>
        <end position="223"/>
    </location>
</feature>
<dbReference type="PANTHER" id="PTHR43646:SF2">
    <property type="entry name" value="GLYCOSYLTRANSFERASE 2-LIKE DOMAIN-CONTAINING PROTEIN"/>
    <property type="match status" value="1"/>
</dbReference>
<dbReference type="EMBL" id="JAHEAC010000051">
    <property type="protein sequence ID" value="MBX8644289.1"/>
    <property type="molecule type" value="Genomic_DNA"/>
</dbReference>
<dbReference type="AlphaFoldDB" id="A0A8J8CD94"/>
<organism evidence="8 9">
    <name type="scientific">Candidatus Sysuiplasma superficiale</name>
    <dbReference type="NCBI Taxonomy" id="2823368"/>
    <lineage>
        <taxon>Archaea</taxon>
        <taxon>Methanobacteriati</taxon>
        <taxon>Thermoplasmatota</taxon>
        <taxon>Thermoplasmata</taxon>
        <taxon>Candidatus Sysuiplasmatales</taxon>
        <taxon>Candidatus Sysuiplasmataceae</taxon>
        <taxon>Candidatus Sysuiplasma</taxon>
    </lineage>
</organism>
<keyword evidence="4 8" id="KW-0808">Transferase</keyword>
<dbReference type="GO" id="GO:0005886">
    <property type="term" value="C:plasma membrane"/>
    <property type="evidence" value="ECO:0007669"/>
    <property type="project" value="UniProtKB-SubCell"/>
</dbReference>
<keyword evidence="6" id="KW-1133">Transmembrane helix</keyword>
<gene>
    <name evidence="8" type="ORF">KIY12_06165</name>
</gene>
<evidence type="ECO:0000256" key="3">
    <source>
        <dbReference type="ARBA" id="ARBA00022676"/>
    </source>
</evidence>
<dbReference type="PANTHER" id="PTHR43646">
    <property type="entry name" value="GLYCOSYLTRANSFERASE"/>
    <property type="match status" value="1"/>
</dbReference>
<comment type="caution">
    <text evidence="8">The sequence shown here is derived from an EMBL/GenBank/DDBJ whole genome shotgun (WGS) entry which is preliminary data.</text>
</comment>
<evidence type="ECO:0000256" key="2">
    <source>
        <dbReference type="ARBA" id="ARBA00022475"/>
    </source>
</evidence>
<sequence>MSILSTLVIIVLSLFALYSFISLGTVYLLAVNTDNLDKHCSGIVRPDDTDNPLVSVIIPCRNESDGIRQCIASVLEQSYRSIEIIVVDGNSDDGTWEIIGEFGDRIQAIREEEKPEGWTGKNWAAYLGYKRSRGSILLFLDGDMVLGRDAVLRSMDSMQTERIDLLSLGPEMEMKSFWERLILPLFAQFIMLLYMPPLMNRDRGRRSMANGQFLMCRREAYEKSGTHEAIKTKIVEDVNLSRKFRENGYRIRFYWASQYLRTRMYRDLGEMWEGLVRDIQGETGRRYHLYLLNMLYIIFTFYFPVWAVIYFSVAGNVLLTLIAAVSIVFVLLRMLVFQVGTGSPNWLALIFPFSTAIYLAMVAAAFARALTGTPVVWKKRHYPMSYVRK</sequence>